<feature type="domain" description="Glycosyltransferase 2-like" evidence="2">
    <location>
        <begin position="5"/>
        <end position="113"/>
    </location>
</feature>
<protein>
    <recommendedName>
        <fullName evidence="6">Glycosyl transferase family 2</fullName>
    </recommendedName>
</protein>
<dbReference type="Gene3D" id="3.90.550.10">
    <property type="entry name" value="Spore Coat Polysaccharide Biosynthesis Protein SpsA, Chain A"/>
    <property type="match status" value="1"/>
</dbReference>
<dbReference type="PANTHER" id="PTHR43685:SF3">
    <property type="entry name" value="SLR2126 PROTEIN"/>
    <property type="match status" value="1"/>
</dbReference>
<evidence type="ECO:0000313" key="4">
    <source>
        <dbReference type="EMBL" id="GGE38949.1"/>
    </source>
</evidence>
<dbReference type="EMBL" id="BMKN01000001">
    <property type="protein sequence ID" value="GGE38949.1"/>
    <property type="molecule type" value="Genomic_DNA"/>
</dbReference>
<name>A0A917AAX2_9RHOB</name>
<gene>
    <name evidence="4" type="ORF">GCM10011517_03380</name>
</gene>
<dbReference type="Pfam" id="PF02709">
    <property type="entry name" value="Glyco_transf_7C"/>
    <property type="match status" value="1"/>
</dbReference>
<dbReference type="InterPro" id="IPR027791">
    <property type="entry name" value="Galactosyl_T_C"/>
</dbReference>
<evidence type="ECO:0008006" key="6">
    <source>
        <dbReference type="Google" id="ProtNLM"/>
    </source>
</evidence>
<feature type="domain" description="Galactosyltransferase C-terminal" evidence="3">
    <location>
        <begin position="183"/>
        <end position="239"/>
    </location>
</feature>
<dbReference type="InterPro" id="IPR001173">
    <property type="entry name" value="Glyco_trans_2-like"/>
</dbReference>
<comment type="caution">
    <text evidence="4">The sequence shown here is derived from an EMBL/GenBank/DDBJ whole genome shotgun (WGS) entry which is preliminary data.</text>
</comment>
<sequence length="278" mass="31316">MRSELIISTYNNPKALRLCLVALRNQLQPTDTICIADDGSGPETAEVVQAEVSLRPEAGIRHVWHSDTGFRKAKILNDAIASSTAEFLIFLDGDCMVHPVFLKRHFELARPDRFSSGGFLRLPKEASESVTEDMVEEGTVFAQDWLQNAGALNRYSNKWKAGAGIRAKRALLEHITPVRRYWCGGNSSAFRDKIMAVNGFDTRITYGGGDKEFGERLSNSGVRGRHLRFTAPILHLYHDQPYKSPAEIKENRKHTLHSRKSKSCWTDFGIREREASAR</sequence>
<dbReference type="SUPFAM" id="SSF53448">
    <property type="entry name" value="Nucleotide-diphospho-sugar transferases"/>
    <property type="match status" value="1"/>
</dbReference>
<dbReference type="Proteomes" id="UP000606730">
    <property type="component" value="Unassembled WGS sequence"/>
</dbReference>
<dbReference type="InterPro" id="IPR050834">
    <property type="entry name" value="Glycosyltransf_2"/>
</dbReference>
<proteinExistence type="predicted"/>
<organism evidence="4 5">
    <name type="scientific">Actibacterium pelagium</name>
    <dbReference type="NCBI Taxonomy" id="2029103"/>
    <lineage>
        <taxon>Bacteria</taxon>
        <taxon>Pseudomonadati</taxon>
        <taxon>Pseudomonadota</taxon>
        <taxon>Alphaproteobacteria</taxon>
        <taxon>Rhodobacterales</taxon>
        <taxon>Roseobacteraceae</taxon>
        <taxon>Actibacterium</taxon>
    </lineage>
</organism>
<dbReference type="GO" id="GO:0016740">
    <property type="term" value="F:transferase activity"/>
    <property type="evidence" value="ECO:0007669"/>
    <property type="project" value="UniProtKB-KW"/>
</dbReference>
<evidence type="ECO:0000259" key="2">
    <source>
        <dbReference type="Pfam" id="PF00535"/>
    </source>
</evidence>
<evidence type="ECO:0000256" key="1">
    <source>
        <dbReference type="ARBA" id="ARBA00022679"/>
    </source>
</evidence>
<dbReference type="AlphaFoldDB" id="A0A917AAX2"/>
<dbReference type="RefSeq" id="WP_095596728.1">
    <property type="nucleotide sequence ID" value="NZ_BMKN01000001.1"/>
</dbReference>
<evidence type="ECO:0000259" key="3">
    <source>
        <dbReference type="Pfam" id="PF02709"/>
    </source>
</evidence>
<reference evidence="4" key="2">
    <citation type="submission" date="2020-09" db="EMBL/GenBank/DDBJ databases">
        <authorList>
            <person name="Sun Q."/>
            <person name="Zhou Y."/>
        </authorList>
    </citation>
    <scope>NUCLEOTIDE SEQUENCE</scope>
    <source>
        <strain evidence="4">CGMCC 1.16012</strain>
    </source>
</reference>
<dbReference type="OrthoDB" id="7265025at2"/>
<dbReference type="Pfam" id="PF00535">
    <property type="entry name" value="Glycos_transf_2"/>
    <property type="match status" value="1"/>
</dbReference>
<dbReference type="InterPro" id="IPR029044">
    <property type="entry name" value="Nucleotide-diphossugar_trans"/>
</dbReference>
<dbReference type="PANTHER" id="PTHR43685">
    <property type="entry name" value="GLYCOSYLTRANSFERASE"/>
    <property type="match status" value="1"/>
</dbReference>
<reference evidence="4" key="1">
    <citation type="journal article" date="2014" name="Int. J. Syst. Evol. Microbiol.">
        <title>Complete genome sequence of Corynebacterium casei LMG S-19264T (=DSM 44701T), isolated from a smear-ripened cheese.</title>
        <authorList>
            <consortium name="US DOE Joint Genome Institute (JGI-PGF)"/>
            <person name="Walter F."/>
            <person name="Albersmeier A."/>
            <person name="Kalinowski J."/>
            <person name="Ruckert C."/>
        </authorList>
    </citation>
    <scope>NUCLEOTIDE SEQUENCE</scope>
    <source>
        <strain evidence="4">CGMCC 1.16012</strain>
    </source>
</reference>
<keyword evidence="1" id="KW-0808">Transferase</keyword>
<accession>A0A917AAX2</accession>
<keyword evidence="5" id="KW-1185">Reference proteome</keyword>
<evidence type="ECO:0000313" key="5">
    <source>
        <dbReference type="Proteomes" id="UP000606730"/>
    </source>
</evidence>